<name>A0AAV4TA68_CAEEX</name>
<keyword evidence="2" id="KW-1185">Reference proteome</keyword>
<proteinExistence type="predicted"/>
<evidence type="ECO:0000313" key="2">
    <source>
        <dbReference type="Proteomes" id="UP001054945"/>
    </source>
</evidence>
<comment type="caution">
    <text evidence="1">The sequence shown here is derived from an EMBL/GenBank/DDBJ whole genome shotgun (WGS) entry which is preliminary data.</text>
</comment>
<gene>
    <name evidence="1" type="ORF">CEXT_689871</name>
</gene>
<reference evidence="1 2" key="1">
    <citation type="submission" date="2021-06" db="EMBL/GenBank/DDBJ databases">
        <title>Caerostris extrusa draft genome.</title>
        <authorList>
            <person name="Kono N."/>
            <person name="Arakawa K."/>
        </authorList>
    </citation>
    <scope>NUCLEOTIDE SEQUENCE [LARGE SCALE GENOMIC DNA]</scope>
</reference>
<sequence>MGVPFPLLGNGGIDPGGHMGVGYTLPRIVCSFAAYHTTLIAPNRSSIQMICSTHFENEKNKKGGEERRNVETLFCNFYHNW</sequence>
<dbReference type="AlphaFoldDB" id="A0AAV4TA68"/>
<organism evidence="1 2">
    <name type="scientific">Caerostris extrusa</name>
    <name type="common">Bark spider</name>
    <name type="synonym">Caerostris bankana</name>
    <dbReference type="NCBI Taxonomy" id="172846"/>
    <lineage>
        <taxon>Eukaryota</taxon>
        <taxon>Metazoa</taxon>
        <taxon>Ecdysozoa</taxon>
        <taxon>Arthropoda</taxon>
        <taxon>Chelicerata</taxon>
        <taxon>Arachnida</taxon>
        <taxon>Araneae</taxon>
        <taxon>Araneomorphae</taxon>
        <taxon>Entelegynae</taxon>
        <taxon>Araneoidea</taxon>
        <taxon>Araneidae</taxon>
        <taxon>Caerostris</taxon>
    </lineage>
</organism>
<dbReference type="EMBL" id="BPLR01010842">
    <property type="protein sequence ID" value="GIY42366.1"/>
    <property type="molecule type" value="Genomic_DNA"/>
</dbReference>
<protein>
    <submittedName>
        <fullName evidence="1">Uncharacterized protein</fullName>
    </submittedName>
</protein>
<dbReference type="Proteomes" id="UP001054945">
    <property type="component" value="Unassembled WGS sequence"/>
</dbReference>
<evidence type="ECO:0000313" key="1">
    <source>
        <dbReference type="EMBL" id="GIY42366.1"/>
    </source>
</evidence>
<accession>A0AAV4TA68</accession>